<reference evidence="1" key="1">
    <citation type="submission" date="2023-05" db="EMBL/GenBank/DDBJ databases">
        <authorList>
            <consortium name="ELIXIR-Norway"/>
        </authorList>
    </citation>
    <scope>NUCLEOTIDE SEQUENCE</scope>
</reference>
<proteinExistence type="predicted"/>
<reference evidence="1" key="2">
    <citation type="submission" date="2025-03" db="EMBL/GenBank/DDBJ databases">
        <authorList>
            <consortium name="ELIXIR-Norway"/>
            <consortium name="Elixir Norway"/>
        </authorList>
    </citation>
    <scope>NUCLEOTIDE SEQUENCE</scope>
</reference>
<dbReference type="EMBL" id="OX596103">
    <property type="protein sequence ID" value="CAM9879083.1"/>
    <property type="molecule type" value="Genomic_DNA"/>
</dbReference>
<name>A0AC59YPI6_RANTA</name>
<protein>
    <submittedName>
        <fullName evidence="1">Uncharacterized protein</fullName>
    </submittedName>
</protein>
<accession>A0AC59YPI6</accession>
<organism evidence="1 2">
    <name type="scientific">Rangifer tarandus platyrhynchus</name>
    <name type="common">Svalbard reindeer</name>
    <dbReference type="NCBI Taxonomy" id="3082113"/>
    <lineage>
        <taxon>Eukaryota</taxon>
        <taxon>Metazoa</taxon>
        <taxon>Chordata</taxon>
        <taxon>Craniata</taxon>
        <taxon>Vertebrata</taxon>
        <taxon>Euteleostomi</taxon>
        <taxon>Mammalia</taxon>
        <taxon>Eutheria</taxon>
        <taxon>Laurasiatheria</taxon>
        <taxon>Artiodactyla</taxon>
        <taxon>Ruminantia</taxon>
        <taxon>Pecora</taxon>
        <taxon>Cervidae</taxon>
        <taxon>Odocoileinae</taxon>
        <taxon>Rangifer</taxon>
    </lineage>
</organism>
<evidence type="ECO:0000313" key="2">
    <source>
        <dbReference type="Proteomes" id="UP001162501"/>
    </source>
</evidence>
<evidence type="ECO:0000313" key="1">
    <source>
        <dbReference type="EMBL" id="CAM9879083.1"/>
    </source>
</evidence>
<dbReference type="Proteomes" id="UP001162501">
    <property type="component" value="Chromosome 19"/>
</dbReference>
<sequence length="192" mass="20538">MEEQRPAKRFHSMAPDQVVRPHAAHCPGGRCRDPGGPAGPAQCSRPLAYVKPLRCEAPGFVGGAAQRGRTRHRGSGHRAGREPRAPRELVRLLGPDPRVEPGPRQPAEPEAGQTQALAPSRAAEAAAALGLTRQELLNPYGHWDLREVRPAHCAYVGFVPAGSAAIMVQTQAGVYLYSMPGAQAHSRQPPSH</sequence>
<gene>
    <name evidence="1" type="ORF">MRATA1EN22A_LOCUS8776</name>
</gene>